<accession>I4CAN3</accession>
<dbReference type="InterPro" id="IPR036291">
    <property type="entry name" value="NAD(P)-bd_dom_sf"/>
</dbReference>
<comment type="similarity">
    <text evidence="3">Belongs to the D-isomer specific 2-hydroxyacid dehydrogenase family.</text>
</comment>
<sequence>MKILFCGTTFPRAPELLALLLPEDQIVNCHSEHVKELGLGVDVIIPLMHRLEPELIERTSARLIHQWGVGLEGVDIPAATARGILVCNVPGDVTVNADSTAEHALLLMLGLSRRIHECFEAFQKGLWGAPVGDILMGRTALIVGLGRVGKALASRLNALGMRVEAIRRTPDPDAEAACGVVRAGSLSDFYKFAQHADFVVSTVSLTDQTRDLFSEPLFTAMKPTAYVINVSRGPVVNEKDLLRALQDKRIAGAGLDVYAQEPVNQANPLLSMPNVFATPHVAGATELNYKGVGKVVAGNILAFKSGKVPQYCVNRGILEQREQKNDTSEKN</sequence>
<dbReference type="InterPro" id="IPR006140">
    <property type="entry name" value="D-isomer_DH_NAD-bd"/>
</dbReference>
<evidence type="ECO:0000256" key="1">
    <source>
        <dbReference type="ARBA" id="ARBA00023002"/>
    </source>
</evidence>
<dbReference type="PANTHER" id="PTHR10996">
    <property type="entry name" value="2-HYDROXYACID DEHYDROGENASE-RELATED"/>
    <property type="match status" value="1"/>
</dbReference>
<feature type="domain" description="D-isomer specific 2-hydroxyacid dehydrogenase catalytic" evidence="4">
    <location>
        <begin position="32"/>
        <end position="314"/>
    </location>
</feature>
<evidence type="ECO:0000259" key="5">
    <source>
        <dbReference type="Pfam" id="PF02826"/>
    </source>
</evidence>
<dbReference type="InterPro" id="IPR006139">
    <property type="entry name" value="D-isomer_2_OHA_DH_cat_dom"/>
</dbReference>
<evidence type="ECO:0000313" key="7">
    <source>
        <dbReference type="Proteomes" id="UP000006055"/>
    </source>
</evidence>
<dbReference type="GO" id="GO:0016618">
    <property type="term" value="F:hydroxypyruvate reductase [NAD(P)H] activity"/>
    <property type="evidence" value="ECO:0007669"/>
    <property type="project" value="TreeGrafter"/>
</dbReference>
<dbReference type="PROSITE" id="PS00671">
    <property type="entry name" value="D_2_HYDROXYACID_DH_3"/>
    <property type="match status" value="1"/>
</dbReference>
<evidence type="ECO:0000313" key="6">
    <source>
        <dbReference type="EMBL" id="AFM26624.1"/>
    </source>
</evidence>
<dbReference type="InterPro" id="IPR029753">
    <property type="entry name" value="D-isomer_DH_CS"/>
</dbReference>
<dbReference type="GO" id="GO:0030267">
    <property type="term" value="F:glyoxylate reductase (NADPH) activity"/>
    <property type="evidence" value="ECO:0007669"/>
    <property type="project" value="TreeGrafter"/>
</dbReference>
<feature type="domain" description="D-isomer specific 2-hydroxyacid dehydrogenase NAD-binding" evidence="5">
    <location>
        <begin position="106"/>
        <end position="282"/>
    </location>
</feature>
<organism evidence="6 7">
    <name type="scientific">Desulfomonile tiedjei (strain ATCC 49306 / DSM 6799 / DCB-1)</name>
    <dbReference type="NCBI Taxonomy" id="706587"/>
    <lineage>
        <taxon>Bacteria</taxon>
        <taxon>Pseudomonadati</taxon>
        <taxon>Thermodesulfobacteriota</taxon>
        <taxon>Desulfomonilia</taxon>
        <taxon>Desulfomonilales</taxon>
        <taxon>Desulfomonilaceae</taxon>
        <taxon>Desulfomonile</taxon>
    </lineage>
</organism>
<dbReference type="OrthoDB" id="9793626at2"/>
<dbReference type="EMBL" id="CP003360">
    <property type="protein sequence ID" value="AFM26624.1"/>
    <property type="molecule type" value="Genomic_DNA"/>
</dbReference>
<dbReference type="Pfam" id="PF00389">
    <property type="entry name" value="2-Hacid_dh"/>
    <property type="match status" value="1"/>
</dbReference>
<evidence type="ECO:0000256" key="3">
    <source>
        <dbReference type="RuleBase" id="RU003719"/>
    </source>
</evidence>
<dbReference type="Pfam" id="PF02826">
    <property type="entry name" value="2-Hacid_dh_C"/>
    <property type="match status" value="1"/>
</dbReference>
<dbReference type="InterPro" id="IPR050223">
    <property type="entry name" value="D-isomer_2-hydroxyacid_DH"/>
</dbReference>
<dbReference type="KEGG" id="dti:Desti_3982"/>
<dbReference type="GO" id="GO:0051287">
    <property type="term" value="F:NAD binding"/>
    <property type="evidence" value="ECO:0007669"/>
    <property type="project" value="InterPro"/>
</dbReference>
<dbReference type="eggNOG" id="COG1052">
    <property type="taxonomic scope" value="Bacteria"/>
</dbReference>
<dbReference type="AlphaFoldDB" id="I4CAN3"/>
<dbReference type="STRING" id="706587.Desti_3982"/>
<protein>
    <submittedName>
        <fullName evidence="6">Phosphoglycerate dehydrogenase-like oxidoreductase</fullName>
    </submittedName>
</protein>
<dbReference type="HOGENOM" id="CLU_019796_1_3_7"/>
<gene>
    <name evidence="6" type="ordered locus">Desti_3982</name>
</gene>
<dbReference type="PANTHER" id="PTHR10996:SF178">
    <property type="entry name" value="2-HYDROXYACID DEHYDROGENASE YGL185C-RELATED"/>
    <property type="match status" value="1"/>
</dbReference>
<keyword evidence="2" id="KW-0520">NAD</keyword>
<dbReference type="SUPFAM" id="SSF51735">
    <property type="entry name" value="NAD(P)-binding Rossmann-fold domains"/>
    <property type="match status" value="1"/>
</dbReference>
<evidence type="ECO:0000259" key="4">
    <source>
        <dbReference type="Pfam" id="PF00389"/>
    </source>
</evidence>
<dbReference type="SUPFAM" id="SSF52283">
    <property type="entry name" value="Formate/glycerate dehydrogenase catalytic domain-like"/>
    <property type="match status" value="1"/>
</dbReference>
<dbReference type="Proteomes" id="UP000006055">
    <property type="component" value="Chromosome"/>
</dbReference>
<dbReference type="CDD" id="cd12175">
    <property type="entry name" value="2-Hacid_dh_11"/>
    <property type="match status" value="1"/>
</dbReference>
<dbReference type="GO" id="GO:0005829">
    <property type="term" value="C:cytosol"/>
    <property type="evidence" value="ECO:0007669"/>
    <property type="project" value="TreeGrafter"/>
</dbReference>
<name>I4CAN3_DESTA</name>
<evidence type="ECO:0000256" key="2">
    <source>
        <dbReference type="ARBA" id="ARBA00023027"/>
    </source>
</evidence>
<keyword evidence="7" id="KW-1185">Reference proteome</keyword>
<keyword evidence="1 3" id="KW-0560">Oxidoreductase</keyword>
<dbReference type="PATRIC" id="fig|706587.4.peg.4510"/>
<dbReference type="Gene3D" id="3.40.50.720">
    <property type="entry name" value="NAD(P)-binding Rossmann-like Domain"/>
    <property type="match status" value="2"/>
</dbReference>
<proteinExistence type="inferred from homology"/>
<reference evidence="7" key="1">
    <citation type="submission" date="2012-06" db="EMBL/GenBank/DDBJ databases">
        <title>Complete sequence of chromosome of Desulfomonile tiedjei DSM 6799.</title>
        <authorList>
            <person name="Lucas S."/>
            <person name="Copeland A."/>
            <person name="Lapidus A."/>
            <person name="Glavina del Rio T."/>
            <person name="Dalin E."/>
            <person name="Tice H."/>
            <person name="Bruce D."/>
            <person name="Goodwin L."/>
            <person name="Pitluck S."/>
            <person name="Peters L."/>
            <person name="Ovchinnikova G."/>
            <person name="Zeytun A."/>
            <person name="Lu M."/>
            <person name="Kyrpides N."/>
            <person name="Mavromatis K."/>
            <person name="Ivanova N."/>
            <person name="Brettin T."/>
            <person name="Detter J.C."/>
            <person name="Han C."/>
            <person name="Larimer F."/>
            <person name="Land M."/>
            <person name="Hauser L."/>
            <person name="Markowitz V."/>
            <person name="Cheng J.-F."/>
            <person name="Hugenholtz P."/>
            <person name="Woyke T."/>
            <person name="Wu D."/>
            <person name="Spring S."/>
            <person name="Schroeder M."/>
            <person name="Brambilla E."/>
            <person name="Klenk H.-P."/>
            <person name="Eisen J.A."/>
        </authorList>
    </citation>
    <scope>NUCLEOTIDE SEQUENCE [LARGE SCALE GENOMIC DNA]</scope>
    <source>
        <strain evidence="7">ATCC 49306 / DSM 6799 / DCB-1</strain>
    </source>
</reference>
<dbReference type="RefSeq" id="WP_014811750.1">
    <property type="nucleotide sequence ID" value="NC_018025.1"/>
</dbReference>